<keyword evidence="2" id="KW-1185">Reference proteome</keyword>
<protein>
    <submittedName>
        <fullName evidence="1">Uncharacterized protein</fullName>
    </submittedName>
</protein>
<reference evidence="1" key="1">
    <citation type="submission" date="2021-08" db="EMBL/GenBank/DDBJ databases">
        <title>The first chromosome-level gecko genome reveals the dynamic sex chromosomes of Neotropical dwarf geckos (Sphaerodactylidae: Sphaerodactylus).</title>
        <authorList>
            <person name="Pinto B.J."/>
            <person name="Keating S.E."/>
            <person name="Gamble T."/>
        </authorList>
    </citation>
    <scope>NUCLEOTIDE SEQUENCE</scope>
    <source>
        <strain evidence="1">TG3544</strain>
    </source>
</reference>
<evidence type="ECO:0000313" key="1">
    <source>
        <dbReference type="EMBL" id="KAH7994350.1"/>
    </source>
</evidence>
<gene>
    <name evidence="1" type="ORF">K3G42_002494</name>
</gene>
<proteinExistence type="predicted"/>
<evidence type="ECO:0000313" key="2">
    <source>
        <dbReference type="Proteomes" id="UP000827872"/>
    </source>
</evidence>
<comment type="caution">
    <text evidence="1">The sequence shown here is derived from an EMBL/GenBank/DDBJ whole genome shotgun (WGS) entry which is preliminary data.</text>
</comment>
<organism evidence="1 2">
    <name type="scientific">Sphaerodactylus townsendi</name>
    <dbReference type="NCBI Taxonomy" id="933632"/>
    <lineage>
        <taxon>Eukaryota</taxon>
        <taxon>Metazoa</taxon>
        <taxon>Chordata</taxon>
        <taxon>Craniata</taxon>
        <taxon>Vertebrata</taxon>
        <taxon>Euteleostomi</taxon>
        <taxon>Lepidosauria</taxon>
        <taxon>Squamata</taxon>
        <taxon>Bifurcata</taxon>
        <taxon>Gekkota</taxon>
        <taxon>Sphaerodactylidae</taxon>
        <taxon>Sphaerodactylus</taxon>
    </lineage>
</organism>
<sequence>MGTQNNCTTPPKEPVLMCRSNNYPNGFYCSWHLPSPTYIPDTFNITVKHDSKEIVCEKDASPKNRCYIRYLHLFSTKKYKVTLTVTNALGRNSTTISFDEFAIGRRGDFPQFSAEEDSVQLRGPVMYRRRLTRHRKLNAFVLE</sequence>
<name>A0ACB8ENV3_9SAUR</name>
<dbReference type="EMBL" id="CM037620">
    <property type="protein sequence ID" value="KAH7994350.1"/>
    <property type="molecule type" value="Genomic_DNA"/>
</dbReference>
<dbReference type="Proteomes" id="UP000827872">
    <property type="component" value="Linkage Group LG07"/>
</dbReference>
<accession>A0ACB8ENV3</accession>